<keyword evidence="3" id="KW-0285">Flavoprotein</keyword>
<dbReference type="GO" id="GO:0050660">
    <property type="term" value="F:flavin adenine dinucleotide binding"/>
    <property type="evidence" value="ECO:0007669"/>
    <property type="project" value="InterPro"/>
</dbReference>
<dbReference type="FunFam" id="3.50.50.60:FF:000228">
    <property type="entry name" value="FAD-containing monooxygenase EthA"/>
    <property type="match status" value="1"/>
</dbReference>
<sequence>MTTTTTDRRDAPPAFDRHASAGGTRRDGADLDVLIVGAGLSGIGAAYHLKQRCPYASVAIVEARDAIGGTWDLFRYPGVRSDSDMFTLGYSFRPWHSDKAISDGQTILDYIRDTARTYGIDKTIRYGQKVVAADWDSNRARWTVRVERGGGSDAPAETLALTCRFLFMCSGYYDYDAGYLPDWAGMDTFEGKLVHPQHWPKDLSYANRRVVVIGSGATAVTLVPSMAADAQHVTMLQRSPTYIVSLPARDRIANALRRVLPSRLAHRLVRVKNVLLTIYLYNVSRRKPEQTKKFIIRAASKQLGPGFDVAKHLTPRYMPWDQRVCLVPNGDLFKSIRAGRASIVTDEIERFTPTGLKLKSGQQLDADVIVTATGLKVKMLGGARVTVDGRAVDLPQTVSYKGMMYSDVPNLASSFGYTNASWTLKAELIARYVCRLLNHMRANDYDTCVPRLGAGELGDVPAVNLSSGYIQRAAGILPKQGHRKPWKFHQNYVRDLASLKFSALADSAMHFERRAKPDACAASVPQPALDTRA</sequence>
<proteinExistence type="inferred from homology"/>
<name>A0A1B4PY35_BURCE</name>
<dbReference type="Gene3D" id="3.50.50.60">
    <property type="entry name" value="FAD/NAD(P)-binding domain"/>
    <property type="match status" value="3"/>
</dbReference>
<dbReference type="Pfam" id="PF13450">
    <property type="entry name" value="NAD_binding_8"/>
    <property type="match status" value="1"/>
</dbReference>
<comment type="cofactor">
    <cofactor evidence="1">
        <name>FAD</name>
        <dbReference type="ChEBI" id="CHEBI:57692"/>
    </cofactor>
</comment>
<evidence type="ECO:0000256" key="4">
    <source>
        <dbReference type="ARBA" id="ARBA00022827"/>
    </source>
</evidence>
<dbReference type="InterPro" id="IPR036188">
    <property type="entry name" value="FAD/NAD-bd_sf"/>
</dbReference>
<dbReference type="PANTHER" id="PTHR43872:SF1">
    <property type="entry name" value="MONOOXYGENASE, PUTATIVE (AFU_ORTHOLOGUE AFUA_8G02570)-RELATED"/>
    <property type="match status" value="1"/>
</dbReference>
<dbReference type="GO" id="GO:0050661">
    <property type="term" value="F:NADP binding"/>
    <property type="evidence" value="ECO:0007669"/>
    <property type="project" value="InterPro"/>
</dbReference>
<dbReference type="AlphaFoldDB" id="A0A1B4PY35"/>
<evidence type="ECO:0000256" key="7">
    <source>
        <dbReference type="ARBA" id="ARBA00023033"/>
    </source>
</evidence>
<dbReference type="SUPFAM" id="SSF51905">
    <property type="entry name" value="FAD/NAD(P)-binding domain"/>
    <property type="match status" value="1"/>
</dbReference>
<accession>A0A1B4PY35</accession>
<evidence type="ECO:0000256" key="6">
    <source>
        <dbReference type="ARBA" id="ARBA00023002"/>
    </source>
</evidence>
<organism evidence="9 10">
    <name type="scientific">Burkholderia cepacia</name>
    <name type="common">Pseudomonas cepacia</name>
    <dbReference type="NCBI Taxonomy" id="292"/>
    <lineage>
        <taxon>Bacteria</taxon>
        <taxon>Pseudomonadati</taxon>
        <taxon>Pseudomonadota</taxon>
        <taxon>Betaproteobacteria</taxon>
        <taxon>Burkholderiales</taxon>
        <taxon>Burkholderiaceae</taxon>
        <taxon>Burkholderia</taxon>
        <taxon>Burkholderia cepacia complex</taxon>
    </lineage>
</organism>
<gene>
    <name evidence="9" type="ORF">WT26_22970</name>
</gene>
<evidence type="ECO:0000256" key="1">
    <source>
        <dbReference type="ARBA" id="ARBA00001974"/>
    </source>
</evidence>
<evidence type="ECO:0000313" key="10">
    <source>
        <dbReference type="Proteomes" id="UP000094776"/>
    </source>
</evidence>
<keyword evidence="6" id="KW-0560">Oxidoreductase</keyword>
<evidence type="ECO:0000256" key="2">
    <source>
        <dbReference type="ARBA" id="ARBA00010139"/>
    </source>
</evidence>
<evidence type="ECO:0000256" key="3">
    <source>
        <dbReference type="ARBA" id="ARBA00022630"/>
    </source>
</evidence>
<dbReference type="RefSeq" id="WP_069274022.1">
    <property type="nucleotide sequence ID" value="NZ_CP013444.1"/>
</dbReference>
<dbReference type="Proteomes" id="UP000094776">
    <property type="component" value="Chromosome 2"/>
</dbReference>
<protein>
    <submittedName>
        <fullName evidence="9">FAD-containing monooxygenase EthA</fullName>
    </submittedName>
</protein>
<reference evidence="9 10" key="1">
    <citation type="submission" date="2015-12" db="EMBL/GenBank/DDBJ databases">
        <title>Diversity of Burkholderia near neighbor genomes.</title>
        <authorList>
            <person name="Sahl J."/>
            <person name="Wagner D."/>
            <person name="Keim P."/>
        </authorList>
    </citation>
    <scope>NUCLEOTIDE SEQUENCE [LARGE SCALE GENOMIC DNA]</scope>
    <source>
        <strain evidence="9 10">MSMB1184WGS</strain>
    </source>
</reference>
<evidence type="ECO:0000256" key="5">
    <source>
        <dbReference type="ARBA" id="ARBA00022857"/>
    </source>
</evidence>
<evidence type="ECO:0000313" key="9">
    <source>
        <dbReference type="EMBL" id="AOK18857.1"/>
    </source>
</evidence>
<keyword evidence="7 9" id="KW-0503">Monooxygenase</keyword>
<dbReference type="Pfam" id="PF00743">
    <property type="entry name" value="FMO-like"/>
    <property type="match status" value="1"/>
</dbReference>
<dbReference type="InterPro" id="IPR051820">
    <property type="entry name" value="FAD-binding_MO"/>
</dbReference>
<keyword evidence="5" id="KW-0521">NADP</keyword>
<dbReference type="InterPro" id="IPR020946">
    <property type="entry name" value="Flavin_mOase-like"/>
</dbReference>
<dbReference type="EMBL" id="CP013444">
    <property type="protein sequence ID" value="AOK18857.1"/>
    <property type="molecule type" value="Genomic_DNA"/>
</dbReference>
<comment type="similarity">
    <text evidence="2">Belongs to the FAD-binding monooxygenase family.</text>
</comment>
<evidence type="ECO:0000256" key="8">
    <source>
        <dbReference type="SAM" id="MobiDB-lite"/>
    </source>
</evidence>
<dbReference type="PANTHER" id="PTHR43872">
    <property type="entry name" value="MONOOXYGENASE, PUTATIVE (AFU_ORTHOLOGUE AFUA_8G02570)-RELATED"/>
    <property type="match status" value="1"/>
</dbReference>
<keyword evidence="4" id="KW-0274">FAD</keyword>
<dbReference type="GO" id="GO:0004499">
    <property type="term" value="F:N,N-dimethylaniline monooxygenase activity"/>
    <property type="evidence" value="ECO:0007669"/>
    <property type="project" value="InterPro"/>
</dbReference>
<feature type="region of interest" description="Disordered" evidence="8">
    <location>
        <begin position="1"/>
        <end position="24"/>
    </location>
</feature>